<feature type="compositionally biased region" description="Polar residues" evidence="2">
    <location>
        <begin position="472"/>
        <end position="481"/>
    </location>
</feature>
<reference evidence="4 5" key="1">
    <citation type="submission" date="2019-07" db="EMBL/GenBank/DDBJ databases">
        <title>Genomes of Cafeteria roenbergensis.</title>
        <authorList>
            <person name="Fischer M.G."/>
            <person name="Hackl T."/>
            <person name="Roman M."/>
        </authorList>
    </citation>
    <scope>NUCLEOTIDE SEQUENCE [LARGE SCALE GENOMIC DNA]</scope>
    <source>
        <strain evidence="4 5">E4-10P</strain>
    </source>
</reference>
<accession>A0A5A8E9R3</accession>
<feature type="compositionally biased region" description="Basic and acidic residues" evidence="2">
    <location>
        <begin position="250"/>
        <end position="268"/>
    </location>
</feature>
<feature type="compositionally biased region" description="Low complexity" evidence="2">
    <location>
        <begin position="778"/>
        <end position="798"/>
    </location>
</feature>
<evidence type="ECO:0000259" key="3">
    <source>
        <dbReference type="PROSITE" id="PS50102"/>
    </source>
</evidence>
<feature type="domain" description="RRM" evidence="3">
    <location>
        <begin position="803"/>
        <end position="895"/>
    </location>
</feature>
<feature type="region of interest" description="Disordered" evidence="2">
    <location>
        <begin position="499"/>
        <end position="527"/>
    </location>
</feature>
<feature type="compositionally biased region" description="Basic and acidic residues" evidence="2">
    <location>
        <begin position="754"/>
        <end position="768"/>
    </location>
</feature>
<dbReference type="Gene3D" id="3.30.70.330">
    <property type="match status" value="2"/>
</dbReference>
<sequence length="1143" mass="115766">MAGRARSTSHRVFVRPAVPLPLDALDSYFSRFGQVTDVYAPKSSSRPVAFVSFLDPEAVERVMASQTHMIAGVRVHAERATPRGGRDGGSGHPSPQWPEAQPGMQPPQLVLAAEAVFSGVPPPVSAMHAGQLQAAARDALSRSFPVRFASLAPGPSPMLHVVFDDSDAHGLPVLARGQQFPVAADILLTVVSLTPGAQAHASPPPPPPHFAHRGFGARMVLEATDSPPRSSPRSSFSVPSRVMSTVGSSRRQDSHDAAAEWSEGHSAGDKAMPLPDFGDARPGEGVFSGPLRRQSDTQLRRQGPVPQLGRGADGARGAPAEDDLPAGVAPPPPPPPLPARHGERWQGHASHAALLIGGPDALPTATTGRRASGAVTVERSPRSLAQHGAAGHGAWPDLADASAHDRRPSLPASQFASRPPPGIAALVHSEGRAPASIRRDSGFCSTTNTFSAISEGDARGSSAVSVSAVPPTRTSNLSRSRPSVAAGLWDGSAQIVDIADSSDLPHPPLQKTAGAGHASGGTSAQASPGKVLIGVTRHSHLAQLAPQAAPEAGEASSGPMDAGKRAAAKPQDSALKVASRIVPVPVGQLLFKEPSKGPSCGAGVASCTDSASPRSSEDDEDEDVPSSSAAGGARSGEDSPVPVSVCAASAAATGGSAAPPPPPPPPRPASLSLRVSASDKDGHADADVDADAKEAGPTTPSMENVRSPVGPLSPTPGTPVASAHSGASHRDAAAAAARLAAEVEASRGASRPDGASHRDSELLHDGATHHGAAQAEPSSVLRAASTAARRASAPPAPGVAGSCRIFINAVPPHVTEADVVDHFSRFGPVTDVYFPVFHTVVSGGTHGHASSVPTTKRRGFCFVTMAVDADVDAAIAYSDRIIAGSHVPEMRRARPRSGGAAQSPPLAVMQHRHSMTVPRSPMVASERRATGGYARSTGGTQGLSARPPHFASSRHAVPVSGGIAYGRVATSCHPGSLGSHLGAEVSRSVGLVTSVPPALAEGLVATSSGLGQTAAPIREPTPASSGMHPASAAMAESDAHAGWAAARGDAPRARVAESDLADADGSSPLAAAQLPLRMSAALDSGLTAQSDALGGLDDHAGMVAARSAFALLSLEDEASALCPGPIVGGASAVFAQEHGTGFW</sequence>
<feature type="compositionally biased region" description="Low complexity" evidence="2">
    <location>
        <begin position="1030"/>
        <end position="1043"/>
    </location>
</feature>
<feature type="compositionally biased region" description="Pro residues" evidence="2">
    <location>
        <begin position="658"/>
        <end position="668"/>
    </location>
</feature>
<feature type="region of interest" description="Disordered" evidence="2">
    <location>
        <begin position="223"/>
        <end position="336"/>
    </location>
</feature>
<comment type="caution">
    <text evidence="4">The sequence shown here is derived from an EMBL/GenBank/DDBJ whole genome shotgun (WGS) entry which is preliminary data.</text>
</comment>
<dbReference type="GO" id="GO:0003723">
    <property type="term" value="F:RNA binding"/>
    <property type="evidence" value="ECO:0007669"/>
    <property type="project" value="UniProtKB-UniRule"/>
</dbReference>
<evidence type="ECO:0000313" key="5">
    <source>
        <dbReference type="Proteomes" id="UP000322899"/>
    </source>
</evidence>
<feature type="region of interest" description="Disordered" evidence="2">
    <location>
        <begin position="456"/>
        <end position="481"/>
    </location>
</feature>
<dbReference type="InterPro" id="IPR053260">
    <property type="entry name" value="hnRNP"/>
</dbReference>
<dbReference type="AlphaFoldDB" id="A0A5A8E9R3"/>
<dbReference type="PANTHER" id="PTHR48035:SF2">
    <property type="entry name" value="RNA-BINDING REGION RNP-1 DOMAIN-CONTAINING PROTEIN"/>
    <property type="match status" value="1"/>
</dbReference>
<dbReference type="OrthoDB" id="2020831at2759"/>
<feature type="region of interest" description="Disordered" evidence="2">
    <location>
        <begin position="594"/>
        <end position="798"/>
    </location>
</feature>
<keyword evidence="1" id="KW-0694">RNA-binding</keyword>
<feature type="compositionally biased region" description="Low complexity" evidence="2">
    <location>
        <begin position="639"/>
        <end position="657"/>
    </location>
</feature>
<dbReference type="PANTHER" id="PTHR48035">
    <property type="entry name" value="HETEROGENEOUS NUCLEAR RIBONUCLEOPROTEIN 1"/>
    <property type="match status" value="1"/>
</dbReference>
<dbReference type="SMART" id="SM00360">
    <property type="entry name" value="RRM"/>
    <property type="match status" value="2"/>
</dbReference>
<dbReference type="Proteomes" id="UP000322899">
    <property type="component" value="Unassembled WGS sequence"/>
</dbReference>
<dbReference type="InterPro" id="IPR035979">
    <property type="entry name" value="RBD_domain_sf"/>
</dbReference>
<feature type="compositionally biased region" description="Basic and acidic residues" evidence="2">
    <location>
        <begin position="677"/>
        <end position="694"/>
    </location>
</feature>
<protein>
    <recommendedName>
        <fullName evidence="3">RRM domain-containing protein</fullName>
    </recommendedName>
</protein>
<dbReference type="InterPro" id="IPR012677">
    <property type="entry name" value="Nucleotide-bd_a/b_plait_sf"/>
</dbReference>
<organism evidence="4 5">
    <name type="scientific">Cafeteria roenbergensis</name>
    <name type="common">Marine flagellate</name>
    <dbReference type="NCBI Taxonomy" id="33653"/>
    <lineage>
        <taxon>Eukaryota</taxon>
        <taxon>Sar</taxon>
        <taxon>Stramenopiles</taxon>
        <taxon>Bigyra</taxon>
        <taxon>Opalozoa</taxon>
        <taxon>Bicosoecida</taxon>
        <taxon>Cafeteriaceae</taxon>
        <taxon>Cafeteria</taxon>
    </lineage>
</organism>
<feature type="compositionally biased region" description="Low complexity" evidence="2">
    <location>
        <begin position="513"/>
        <end position="527"/>
    </location>
</feature>
<evidence type="ECO:0000313" key="4">
    <source>
        <dbReference type="EMBL" id="KAA0174593.1"/>
    </source>
</evidence>
<feature type="compositionally biased region" description="Low complexity" evidence="2">
    <location>
        <begin position="733"/>
        <end position="743"/>
    </location>
</feature>
<dbReference type="InterPro" id="IPR000504">
    <property type="entry name" value="RRM_dom"/>
</dbReference>
<feature type="region of interest" description="Disordered" evidence="2">
    <location>
        <begin position="543"/>
        <end position="575"/>
    </location>
</feature>
<evidence type="ECO:0000256" key="2">
    <source>
        <dbReference type="SAM" id="MobiDB-lite"/>
    </source>
</evidence>
<dbReference type="SUPFAM" id="SSF54928">
    <property type="entry name" value="RNA-binding domain, RBD"/>
    <property type="match status" value="2"/>
</dbReference>
<feature type="region of interest" description="Disordered" evidence="2">
    <location>
        <begin position="359"/>
        <end position="423"/>
    </location>
</feature>
<feature type="region of interest" description="Disordered" evidence="2">
    <location>
        <begin position="932"/>
        <end position="951"/>
    </location>
</feature>
<feature type="compositionally biased region" description="Low complexity" evidence="2">
    <location>
        <begin position="543"/>
        <end position="558"/>
    </location>
</feature>
<dbReference type="PROSITE" id="PS50102">
    <property type="entry name" value="RRM"/>
    <property type="match status" value="2"/>
</dbReference>
<feature type="compositionally biased region" description="Low complexity" evidence="2">
    <location>
        <begin position="226"/>
        <end position="244"/>
    </location>
</feature>
<feature type="region of interest" description="Disordered" evidence="2">
    <location>
        <begin position="79"/>
        <end position="104"/>
    </location>
</feature>
<proteinExistence type="predicted"/>
<evidence type="ECO:0000256" key="1">
    <source>
        <dbReference type="PROSITE-ProRule" id="PRU00176"/>
    </source>
</evidence>
<gene>
    <name evidence="4" type="ORF">FNF27_03968</name>
</gene>
<feature type="region of interest" description="Disordered" evidence="2">
    <location>
        <begin position="1011"/>
        <end position="1043"/>
    </location>
</feature>
<dbReference type="EMBL" id="VLTO01000021">
    <property type="protein sequence ID" value="KAA0174593.1"/>
    <property type="molecule type" value="Genomic_DNA"/>
</dbReference>
<name>A0A5A8E9R3_CAFRO</name>
<feature type="domain" description="RRM" evidence="3">
    <location>
        <begin position="10"/>
        <end position="82"/>
    </location>
</feature>